<feature type="non-terminal residue" evidence="1">
    <location>
        <position position="1"/>
    </location>
</feature>
<comment type="caution">
    <text evidence="1">The sequence shown here is derived from an EMBL/GenBank/DDBJ whole genome shotgun (WGS) entry which is preliminary data.</text>
</comment>
<organism evidence="1">
    <name type="scientific">marine sediment metagenome</name>
    <dbReference type="NCBI Taxonomy" id="412755"/>
    <lineage>
        <taxon>unclassified sequences</taxon>
        <taxon>metagenomes</taxon>
        <taxon>ecological metagenomes</taxon>
    </lineage>
</organism>
<dbReference type="EMBL" id="BARW01036354">
    <property type="protein sequence ID" value="GAJ17310.1"/>
    <property type="molecule type" value="Genomic_DNA"/>
</dbReference>
<protein>
    <submittedName>
        <fullName evidence="1">Uncharacterized protein</fullName>
    </submittedName>
</protein>
<proteinExistence type="predicted"/>
<name>X1VYI0_9ZZZZ</name>
<dbReference type="AlphaFoldDB" id="X1VYI0"/>
<reference evidence="1" key="1">
    <citation type="journal article" date="2014" name="Front. Microbiol.">
        <title>High frequency of phylogenetically diverse reductive dehalogenase-homologous genes in deep subseafloor sedimentary metagenomes.</title>
        <authorList>
            <person name="Kawai M."/>
            <person name="Futagami T."/>
            <person name="Toyoda A."/>
            <person name="Takaki Y."/>
            <person name="Nishi S."/>
            <person name="Hori S."/>
            <person name="Arai W."/>
            <person name="Tsubouchi T."/>
            <person name="Morono Y."/>
            <person name="Uchiyama I."/>
            <person name="Ito T."/>
            <person name="Fujiyama A."/>
            <person name="Inagaki F."/>
            <person name="Takami H."/>
        </authorList>
    </citation>
    <scope>NUCLEOTIDE SEQUENCE</scope>
    <source>
        <strain evidence="1">Expedition CK06-06</strain>
    </source>
</reference>
<sequence length="214" mass="24669">LWRRGEITAKELEAFLLKQRFSLPAIEHIKKASEFFPSPQDLISFAVREVYSPDIVEKFGQMEGIPDKYLEEAFKAGLPEDQAKNLWAAHWLLPGANQGFEMLHRDIIDEPTLEMLLTALDIMPFWREMLIKLSYNPLTRVDVRRMHAMGVLEDEGVYDSYRAAGYSPDNAELMLDFTKRYNADEGTGLTRASVQKAYKIGLITEEQLRTFFES</sequence>
<evidence type="ECO:0000313" key="1">
    <source>
        <dbReference type="EMBL" id="GAJ17310.1"/>
    </source>
</evidence>
<accession>X1VYI0</accession>
<feature type="non-terminal residue" evidence="1">
    <location>
        <position position="214"/>
    </location>
</feature>
<gene>
    <name evidence="1" type="ORF">S12H4_56448</name>
</gene>